<dbReference type="InterPro" id="IPR029151">
    <property type="entry name" value="Sensor-like_sf"/>
</dbReference>
<gene>
    <name evidence="13" type="ORF">I6U51_08600</name>
</gene>
<dbReference type="CDD" id="cd12913">
    <property type="entry name" value="PDC1_MCP_like"/>
    <property type="match status" value="1"/>
</dbReference>
<evidence type="ECO:0000256" key="7">
    <source>
        <dbReference type="ARBA" id="ARBA00023224"/>
    </source>
</evidence>
<keyword evidence="4 10" id="KW-0812">Transmembrane</keyword>
<dbReference type="GO" id="GO:0005886">
    <property type="term" value="C:plasma membrane"/>
    <property type="evidence" value="ECO:0007669"/>
    <property type="project" value="UniProtKB-SubCell"/>
</dbReference>
<dbReference type="Proteomes" id="UP000622687">
    <property type="component" value="Unassembled WGS sequence"/>
</dbReference>
<dbReference type="PANTHER" id="PTHR32089:SF114">
    <property type="entry name" value="METHYL-ACCEPTING CHEMOTAXIS PROTEIN MCPB"/>
    <property type="match status" value="1"/>
</dbReference>
<dbReference type="EMBL" id="JAEEGB010000008">
    <property type="protein sequence ID" value="MBI6872772.1"/>
    <property type="molecule type" value="Genomic_DNA"/>
</dbReference>
<comment type="caution">
    <text evidence="13">The sequence shown here is derived from an EMBL/GenBank/DDBJ whole genome shotgun (WGS) entry which is preliminary data.</text>
</comment>
<evidence type="ECO:0000259" key="11">
    <source>
        <dbReference type="PROSITE" id="PS50111"/>
    </source>
</evidence>
<evidence type="ECO:0000256" key="1">
    <source>
        <dbReference type="ARBA" id="ARBA00004651"/>
    </source>
</evidence>
<name>A0A934M338_9CLOT</name>
<comment type="similarity">
    <text evidence="8">Belongs to the methyl-accepting chemotaxis (MCP) protein family.</text>
</comment>
<dbReference type="SMART" id="SM00283">
    <property type="entry name" value="MA"/>
    <property type="match status" value="1"/>
</dbReference>
<reference evidence="13" key="1">
    <citation type="submission" date="2020-12" db="EMBL/GenBank/DDBJ databases">
        <title>Clostridium thailandense sp. nov., a novel acetogenic bacterium isolated from peat land soil in Thailand.</title>
        <authorList>
            <person name="Chaikitkaew S."/>
            <person name="Birkeland N.K."/>
        </authorList>
    </citation>
    <scope>NUCLEOTIDE SEQUENCE</scope>
    <source>
        <strain evidence="13">DSM 17425</strain>
    </source>
</reference>
<dbReference type="Pfam" id="PF00015">
    <property type="entry name" value="MCPsignal"/>
    <property type="match status" value="1"/>
</dbReference>
<feature type="transmembrane region" description="Helical" evidence="10">
    <location>
        <begin position="14"/>
        <end position="35"/>
    </location>
</feature>
<comment type="subcellular location">
    <subcellularLocation>
        <location evidence="1">Cell membrane</location>
        <topology evidence="1">Multi-pass membrane protein</topology>
    </subcellularLocation>
</comment>
<evidence type="ECO:0000259" key="12">
    <source>
        <dbReference type="PROSITE" id="PS50885"/>
    </source>
</evidence>
<dbReference type="Pfam" id="PF00672">
    <property type="entry name" value="HAMP"/>
    <property type="match status" value="1"/>
</dbReference>
<keyword evidence="7 9" id="KW-0807">Transducer</keyword>
<dbReference type="InterPro" id="IPR004089">
    <property type="entry name" value="MCPsignal_dom"/>
</dbReference>
<evidence type="ECO:0000256" key="5">
    <source>
        <dbReference type="ARBA" id="ARBA00022989"/>
    </source>
</evidence>
<dbReference type="CDD" id="cd12912">
    <property type="entry name" value="PDC2_MCP_like"/>
    <property type="match status" value="1"/>
</dbReference>
<evidence type="ECO:0000313" key="13">
    <source>
        <dbReference type="EMBL" id="MBI6872772.1"/>
    </source>
</evidence>
<evidence type="ECO:0000256" key="10">
    <source>
        <dbReference type="SAM" id="Phobius"/>
    </source>
</evidence>
<feature type="domain" description="HAMP" evidence="12">
    <location>
        <begin position="307"/>
        <end position="359"/>
    </location>
</feature>
<sequence length="664" mass="72433">MKLGVNFKSIRTKLTISLISICLVPLLILGVATYFQSKSVLSKKLEVTSKQTLTEIGNGLDNYFASLSTSIKMLSININFVDCNSEERATYAGYLLSNVKESNPDILNTFYGTESGRFIVYPKLELAKDFNHKTRPWYTSALEKKGQVVITQPYKDVSTGKMVISLVKSVEKDGQVVGVIGMDISLDTLSKTLSQSKIGDTGYVFIADNKGLTISHPKKEMIGTDTPTKLSFWNDVRNNKDGFTKYNYGGENKFATYKTNDTTGWKMVASMNESELNKDLNSIRSSILIVVLIVAVIAIFIATALSKGIANNLNKIKHAFNLASNGDLTAEVDIKSKDEFGELGKDFNIMIDNISNLMKSVEASSKTVLETSSNLAIMAEETTSSVGQVSHAIEEIASGATHTAQSAQEGAEDIQNLSEGLDKIEISTGKMEEISTDAKQLGSQGLEMVQVLGEKSDKTKLAALQVSSIVKEMNSSTDQIDAISGTISDITEQTNLLSLNASIEAARAGEAGRGFAVVADEIRKLAEQSKNSTEEIKKIIEDIKSKSTTAVKAMDETEIVVKDQEEAVVKTQKIFREIISSIGTLTEKVDEIKNHTIDINNKKEKVVGQIENISSISEETASATEEVSASAEEINATMEDFTRYAEQLKSLSAELEMEIGKFKL</sequence>
<evidence type="ECO:0000256" key="8">
    <source>
        <dbReference type="ARBA" id="ARBA00029447"/>
    </source>
</evidence>
<accession>A0A934M338</accession>
<dbReference type="Pfam" id="PF02743">
    <property type="entry name" value="dCache_1"/>
    <property type="match status" value="1"/>
</dbReference>
<feature type="domain" description="Methyl-accepting transducer" evidence="11">
    <location>
        <begin position="378"/>
        <end position="635"/>
    </location>
</feature>
<dbReference type="SUPFAM" id="SSF58104">
    <property type="entry name" value="Methyl-accepting chemotaxis protein (MCP) signaling domain"/>
    <property type="match status" value="1"/>
</dbReference>
<organism evidence="13 14">
    <name type="scientific">Clostridium aciditolerans</name>
    <dbReference type="NCBI Taxonomy" id="339861"/>
    <lineage>
        <taxon>Bacteria</taxon>
        <taxon>Bacillati</taxon>
        <taxon>Bacillota</taxon>
        <taxon>Clostridia</taxon>
        <taxon>Eubacteriales</taxon>
        <taxon>Clostridiaceae</taxon>
        <taxon>Clostridium</taxon>
    </lineage>
</organism>
<evidence type="ECO:0000313" key="14">
    <source>
        <dbReference type="Proteomes" id="UP000622687"/>
    </source>
</evidence>
<dbReference type="SMART" id="SM00304">
    <property type="entry name" value="HAMP"/>
    <property type="match status" value="1"/>
</dbReference>
<dbReference type="Gene3D" id="6.10.340.10">
    <property type="match status" value="1"/>
</dbReference>
<evidence type="ECO:0000256" key="3">
    <source>
        <dbReference type="ARBA" id="ARBA00022500"/>
    </source>
</evidence>
<dbReference type="CDD" id="cd06225">
    <property type="entry name" value="HAMP"/>
    <property type="match status" value="1"/>
</dbReference>
<keyword evidence="6 10" id="KW-0472">Membrane</keyword>
<evidence type="ECO:0000256" key="6">
    <source>
        <dbReference type="ARBA" id="ARBA00023136"/>
    </source>
</evidence>
<feature type="transmembrane region" description="Helical" evidence="10">
    <location>
        <begin position="287"/>
        <end position="305"/>
    </location>
</feature>
<evidence type="ECO:0000256" key="9">
    <source>
        <dbReference type="PROSITE-ProRule" id="PRU00284"/>
    </source>
</evidence>
<protein>
    <submittedName>
        <fullName evidence="13">Methyl-accepting chemotaxis protein</fullName>
    </submittedName>
</protein>
<dbReference type="GO" id="GO:0006935">
    <property type="term" value="P:chemotaxis"/>
    <property type="evidence" value="ECO:0007669"/>
    <property type="project" value="UniProtKB-KW"/>
</dbReference>
<dbReference type="AlphaFoldDB" id="A0A934M338"/>
<evidence type="ECO:0000256" key="4">
    <source>
        <dbReference type="ARBA" id="ARBA00022692"/>
    </source>
</evidence>
<dbReference type="InterPro" id="IPR003660">
    <property type="entry name" value="HAMP_dom"/>
</dbReference>
<keyword evidence="2" id="KW-1003">Cell membrane</keyword>
<dbReference type="RefSeq" id="WP_211142265.1">
    <property type="nucleotide sequence ID" value="NZ_JAEEGB010000008.1"/>
</dbReference>
<proteinExistence type="inferred from homology"/>
<dbReference type="PROSITE" id="PS50111">
    <property type="entry name" value="CHEMOTAXIS_TRANSDUC_2"/>
    <property type="match status" value="1"/>
</dbReference>
<dbReference type="InterPro" id="IPR033479">
    <property type="entry name" value="dCache_1"/>
</dbReference>
<dbReference type="GO" id="GO:0007165">
    <property type="term" value="P:signal transduction"/>
    <property type="evidence" value="ECO:0007669"/>
    <property type="project" value="UniProtKB-KW"/>
</dbReference>
<dbReference type="Gene3D" id="1.10.287.950">
    <property type="entry name" value="Methyl-accepting chemotaxis protein"/>
    <property type="match status" value="1"/>
</dbReference>
<evidence type="ECO:0000256" key="2">
    <source>
        <dbReference type="ARBA" id="ARBA00022475"/>
    </source>
</evidence>
<dbReference type="SUPFAM" id="SSF103190">
    <property type="entry name" value="Sensory domain-like"/>
    <property type="match status" value="1"/>
</dbReference>
<dbReference type="CDD" id="cd11386">
    <property type="entry name" value="MCP_signal"/>
    <property type="match status" value="1"/>
</dbReference>
<keyword evidence="5 10" id="KW-1133">Transmembrane helix</keyword>
<keyword evidence="3" id="KW-0145">Chemotaxis</keyword>
<dbReference type="Gene3D" id="3.30.450.20">
    <property type="entry name" value="PAS domain"/>
    <property type="match status" value="1"/>
</dbReference>
<keyword evidence="14" id="KW-1185">Reference proteome</keyword>
<dbReference type="PROSITE" id="PS50885">
    <property type="entry name" value="HAMP"/>
    <property type="match status" value="1"/>
</dbReference>
<dbReference type="PANTHER" id="PTHR32089">
    <property type="entry name" value="METHYL-ACCEPTING CHEMOTAXIS PROTEIN MCPB"/>
    <property type="match status" value="1"/>
</dbReference>